<feature type="compositionally biased region" description="Polar residues" evidence="1">
    <location>
        <begin position="412"/>
        <end position="428"/>
    </location>
</feature>
<evidence type="ECO:0000256" key="1">
    <source>
        <dbReference type="SAM" id="MobiDB-lite"/>
    </source>
</evidence>
<feature type="compositionally biased region" description="Polar residues" evidence="1">
    <location>
        <begin position="368"/>
        <end position="380"/>
    </location>
</feature>
<dbReference type="EMBL" id="SEOQ01000023">
    <property type="protein sequence ID" value="TFY72158.1"/>
    <property type="molecule type" value="Genomic_DNA"/>
</dbReference>
<evidence type="ECO:0000313" key="3">
    <source>
        <dbReference type="Proteomes" id="UP000298327"/>
    </source>
</evidence>
<feature type="compositionally biased region" description="Polar residues" evidence="1">
    <location>
        <begin position="205"/>
        <end position="225"/>
    </location>
</feature>
<feature type="region of interest" description="Disordered" evidence="1">
    <location>
        <begin position="185"/>
        <end position="252"/>
    </location>
</feature>
<evidence type="ECO:0000313" key="2">
    <source>
        <dbReference type="EMBL" id="TFY72158.1"/>
    </source>
</evidence>
<feature type="compositionally biased region" description="Basic and acidic residues" evidence="1">
    <location>
        <begin position="475"/>
        <end position="484"/>
    </location>
</feature>
<dbReference type="Proteomes" id="UP000298327">
    <property type="component" value="Unassembled WGS sequence"/>
</dbReference>
<gene>
    <name evidence="2" type="ORF">EVG20_g853</name>
</gene>
<feature type="region of interest" description="Disordered" evidence="1">
    <location>
        <begin position="282"/>
        <end position="484"/>
    </location>
</feature>
<feature type="compositionally biased region" description="Low complexity" evidence="1">
    <location>
        <begin position="240"/>
        <end position="252"/>
    </location>
</feature>
<sequence length="556" mass="59467">MPPRPSKLIPSYTEADLAAPSMTLSNPYVDREGRGRATPPRIQPNPSASLTVQPQYRAPTNPAVPAQHARQPQHSTATGSRDTTYTNQHHAMHTRSTTNATNITNTTTTTTNPYHGHHASRQVQEAPPYPPTNTAIYTGMESAGSSAHPTHSSGRGPASAYAQPYGTAPAQARHGTYDIGRHASATQTAGSSGHGAHSSHHHSFAVSTNSNQPSAGSHGAQTAATSAHGAYTSLSRAQTSAAPANPSAEASSAVQFHQGLDFEWSFPTLTDEQARYLQQARDLAPRSDYPSHPSSGGRMQPPPPAQTHNMGPPPVSTRPATGRARSHSVQQRSSPAAALSPRSRRPSHAVPPTTIGHSSHAYAAMPSTPATHHGSTSSAHGPSMYPAESTSRDSRARPSHASQVAPPVAGPSDSSRGSTVHPSISQAQAPPEGSRTRKGKEPLRALFTRELLPFKRPAENSRPSSVIQSDNEEANGEHERRGEEWQYTVQQSVSIRRAVKRLKPEVYTPSDIETQEPTDFDVIVKGAEVIPMLKTRVVVLERSLSDMRRLVAERTQ</sequence>
<comment type="caution">
    <text evidence="2">The sequence shown here is derived from an EMBL/GenBank/DDBJ whole genome shotgun (WGS) entry which is preliminary data.</text>
</comment>
<feature type="compositionally biased region" description="Polar residues" evidence="1">
    <location>
        <begin position="143"/>
        <end position="153"/>
    </location>
</feature>
<feature type="compositionally biased region" description="Pro residues" evidence="1">
    <location>
        <begin position="300"/>
        <end position="316"/>
    </location>
</feature>
<name>A0A4Y9ZEH0_9AGAM</name>
<dbReference type="AlphaFoldDB" id="A0A4Y9ZEH0"/>
<keyword evidence="3" id="KW-1185">Reference proteome</keyword>
<reference evidence="2 3" key="1">
    <citation type="submission" date="2019-02" db="EMBL/GenBank/DDBJ databases">
        <title>Genome sequencing of the rare red list fungi Dentipellis fragilis.</title>
        <authorList>
            <person name="Buettner E."/>
            <person name="Kellner H."/>
        </authorList>
    </citation>
    <scope>NUCLEOTIDE SEQUENCE [LARGE SCALE GENOMIC DNA]</scope>
    <source>
        <strain evidence="2 3">DSM 105465</strain>
    </source>
</reference>
<feature type="compositionally biased region" description="Polar residues" evidence="1">
    <location>
        <begin position="44"/>
        <end position="54"/>
    </location>
</feature>
<proteinExistence type="predicted"/>
<feature type="compositionally biased region" description="Low complexity" evidence="1">
    <location>
        <begin position="332"/>
        <end position="341"/>
    </location>
</feature>
<feature type="region of interest" description="Disordered" evidence="1">
    <location>
        <begin position="1"/>
        <end position="172"/>
    </location>
</feature>
<accession>A0A4Y9ZEH0</accession>
<feature type="compositionally biased region" description="Low complexity" evidence="1">
    <location>
        <begin position="97"/>
        <end position="112"/>
    </location>
</feature>
<feature type="compositionally biased region" description="Polar residues" evidence="1">
    <location>
        <begin position="70"/>
        <end position="89"/>
    </location>
</feature>
<organism evidence="2 3">
    <name type="scientific">Dentipellis fragilis</name>
    <dbReference type="NCBI Taxonomy" id="205917"/>
    <lineage>
        <taxon>Eukaryota</taxon>
        <taxon>Fungi</taxon>
        <taxon>Dikarya</taxon>
        <taxon>Basidiomycota</taxon>
        <taxon>Agaricomycotina</taxon>
        <taxon>Agaricomycetes</taxon>
        <taxon>Russulales</taxon>
        <taxon>Hericiaceae</taxon>
        <taxon>Dentipellis</taxon>
    </lineage>
</organism>
<protein>
    <submittedName>
        <fullName evidence="2">Uncharacterized protein</fullName>
    </submittedName>
</protein>